<evidence type="ECO:0000256" key="10">
    <source>
        <dbReference type="ARBA" id="ARBA00023136"/>
    </source>
</evidence>
<dbReference type="STRING" id="413434.SAMN04488132_104118"/>
<dbReference type="Pfam" id="PF02518">
    <property type="entry name" value="HATPase_c"/>
    <property type="match status" value="1"/>
</dbReference>
<dbReference type="PRINTS" id="PR00344">
    <property type="entry name" value="BCTRLSENSOR"/>
</dbReference>
<evidence type="ECO:0000259" key="13">
    <source>
        <dbReference type="PROSITE" id="PS50885"/>
    </source>
</evidence>
<dbReference type="CDD" id="cd00082">
    <property type="entry name" value="HisKA"/>
    <property type="match status" value="1"/>
</dbReference>
<protein>
    <recommendedName>
        <fullName evidence="3">histidine kinase</fullName>
        <ecNumber evidence="3">2.7.13.3</ecNumber>
    </recommendedName>
</protein>
<feature type="transmembrane region" description="Helical" evidence="11">
    <location>
        <begin position="12"/>
        <end position="31"/>
    </location>
</feature>
<evidence type="ECO:0000256" key="6">
    <source>
        <dbReference type="ARBA" id="ARBA00022692"/>
    </source>
</evidence>
<feature type="domain" description="Histidine kinase" evidence="12">
    <location>
        <begin position="236"/>
        <end position="453"/>
    </location>
</feature>
<evidence type="ECO:0000256" key="5">
    <source>
        <dbReference type="ARBA" id="ARBA00022679"/>
    </source>
</evidence>
<dbReference type="Gene3D" id="1.10.287.130">
    <property type="match status" value="1"/>
</dbReference>
<dbReference type="EMBL" id="FUWH01000004">
    <property type="protein sequence ID" value="SJZ74857.1"/>
    <property type="molecule type" value="Genomic_DNA"/>
</dbReference>
<evidence type="ECO:0000256" key="8">
    <source>
        <dbReference type="ARBA" id="ARBA00022989"/>
    </source>
</evidence>
<organism evidence="14 15">
    <name type="scientific">Sediminibacterium ginsengisoli</name>
    <dbReference type="NCBI Taxonomy" id="413434"/>
    <lineage>
        <taxon>Bacteria</taxon>
        <taxon>Pseudomonadati</taxon>
        <taxon>Bacteroidota</taxon>
        <taxon>Chitinophagia</taxon>
        <taxon>Chitinophagales</taxon>
        <taxon>Chitinophagaceae</taxon>
        <taxon>Sediminibacterium</taxon>
    </lineage>
</organism>
<dbReference type="SMART" id="SM00304">
    <property type="entry name" value="HAMP"/>
    <property type="match status" value="1"/>
</dbReference>
<dbReference type="AlphaFoldDB" id="A0A1T4N734"/>
<evidence type="ECO:0000256" key="3">
    <source>
        <dbReference type="ARBA" id="ARBA00012438"/>
    </source>
</evidence>
<feature type="transmembrane region" description="Helical" evidence="11">
    <location>
        <begin position="155"/>
        <end position="174"/>
    </location>
</feature>
<keyword evidence="7 14" id="KW-0418">Kinase</keyword>
<comment type="subcellular location">
    <subcellularLocation>
        <location evidence="2">Membrane</location>
    </subcellularLocation>
</comment>
<dbReference type="OrthoDB" id="594725at2"/>
<keyword evidence="6 11" id="KW-0812">Transmembrane</keyword>
<dbReference type="SUPFAM" id="SSF55874">
    <property type="entry name" value="ATPase domain of HSP90 chaperone/DNA topoisomerase II/histidine kinase"/>
    <property type="match status" value="1"/>
</dbReference>
<dbReference type="GO" id="GO:0005886">
    <property type="term" value="C:plasma membrane"/>
    <property type="evidence" value="ECO:0007669"/>
    <property type="project" value="TreeGrafter"/>
</dbReference>
<dbReference type="InterPro" id="IPR036097">
    <property type="entry name" value="HisK_dim/P_sf"/>
</dbReference>
<dbReference type="InterPro" id="IPR036890">
    <property type="entry name" value="HATPase_C_sf"/>
</dbReference>
<dbReference type="SUPFAM" id="SSF158472">
    <property type="entry name" value="HAMP domain-like"/>
    <property type="match status" value="1"/>
</dbReference>
<dbReference type="Gene3D" id="3.30.565.10">
    <property type="entry name" value="Histidine kinase-like ATPase, C-terminal domain"/>
    <property type="match status" value="1"/>
</dbReference>
<dbReference type="EC" id="2.7.13.3" evidence="3"/>
<dbReference type="InterPro" id="IPR003661">
    <property type="entry name" value="HisK_dim/P_dom"/>
</dbReference>
<dbReference type="SUPFAM" id="SSF47384">
    <property type="entry name" value="Homodimeric domain of signal transducing histidine kinase"/>
    <property type="match status" value="1"/>
</dbReference>
<dbReference type="Pfam" id="PF00512">
    <property type="entry name" value="HisKA"/>
    <property type="match status" value="1"/>
</dbReference>
<proteinExistence type="predicted"/>
<feature type="domain" description="HAMP" evidence="13">
    <location>
        <begin position="175"/>
        <end position="228"/>
    </location>
</feature>
<dbReference type="InterPro" id="IPR005467">
    <property type="entry name" value="His_kinase_dom"/>
</dbReference>
<evidence type="ECO:0000313" key="14">
    <source>
        <dbReference type="EMBL" id="SJZ74857.1"/>
    </source>
</evidence>
<dbReference type="InterPro" id="IPR003594">
    <property type="entry name" value="HATPase_dom"/>
</dbReference>
<keyword evidence="9" id="KW-0902">Two-component regulatory system</keyword>
<evidence type="ECO:0000259" key="12">
    <source>
        <dbReference type="PROSITE" id="PS50109"/>
    </source>
</evidence>
<keyword evidence="10 11" id="KW-0472">Membrane</keyword>
<dbReference type="InterPro" id="IPR004358">
    <property type="entry name" value="Sig_transdc_His_kin-like_C"/>
</dbReference>
<keyword evidence="8 11" id="KW-1133">Transmembrane helix</keyword>
<keyword evidence="4" id="KW-0597">Phosphoprotein</keyword>
<evidence type="ECO:0000256" key="9">
    <source>
        <dbReference type="ARBA" id="ARBA00023012"/>
    </source>
</evidence>
<dbReference type="Pfam" id="PF00672">
    <property type="entry name" value="HAMP"/>
    <property type="match status" value="1"/>
</dbReference>
<keyword evidence="15" id="KW-1185">Reference proteome</keyword>
<dbReference type="PANTHER" id="PTHR45436">
    <property type="entry name" value="SENSOR HISTIDINE KINASE YKOH"/>
    <property type="match status" value="1"/>
</dbReference>
<dbReference type="InterPro" id="IPR003660">
    <property type="entry name" value="HAMP_dom"/>
</dbReference>
<dbReference type="CDD" id="cd06225">
    <property type="entry name" value="HAMP"/>
    <property type="match status" value="1"/>
</dbReference>
<gene>
    <name evidence="14" type="ORF">SAMN04488132_104118</name>
</gene>
<evidence type="ECO:0000256" key="7">
    <source>
        <dbReference type="ARBA" id="ARBA00022777"/>
    </source>
</evidence>
<dbReference type="GO" id="GO:0000155">
    <property type="term" value="F:phosphorelay sensor kinase activity"/>
    <property type="evidence" value="ECO:0007669"/>
    <property type="project" value="InterPro"/>
</dbReference>
<dbReference type="PANTHER" id="PTHR45436:SF5">
    <property type="entry name" value="SENSOR HISTIDINE KINASE TRCS"/>
    <property type="match status" value="1"/>
</dbReference>
<evidence type="ECO:0000256" key="11">
    <source>
        <dbReference type="SAM" id="Phobius"/>
    </source>
</evidence>
<dbReference type="PROSITE" id="PS50885">
    <property type="entry name" value="HAMP"/>
    <property type="match status" value="1"/>
</dbReference>
<accession>A0A1T4N734</accession>
<evidence type="ECO:0000313" key="15">
    <source>
        <dbReference type="Proteomes" id="UP000190888"/>
    </source>
</evidence>
<comment type="catalytic activity">
    <reaction evidence="1">
        <text>ATP + protein L-histidine = ADP + protein N-phospho-L-histidine.</text>
        <dbReference type="EC" id="2.7.13.3"/>
    </reaction>
</comment>
<dbReference type="PROSITE" id="PS50109">
    <property type="entry name" value="HIS_KIN"/>
    <property type="match status" value="1"/>
</dbReference>
<dbReference type="InterPro" id="IPR050428">
    <property type="entry name" value="TCS_sensor_his_kinase"/>
</dbReference>
<dbReference type="Proteomes" id="UP000190888">
    <property type="component" value="Unassembled WGS sequence"/>
</dbReference>
<reference evidence="14 15" key="1">
    <citation type="submission" date="2017-02" db="EMBL/GenBank/DDBJ databases">
        <authorList>
            <person name="Peterson S.W."/>
        </authorList>
    </citation>
    <scope>NUCLEOTIDE SEQUENCE [LARGE SCALE GENOMIC DNA]</scope>
    <source>
        <strain evidence="14 15">DSM 22335</strain>
    </source>
</reference>
<evidence type="ECO:0000256" key="2">
    <source>
        <dbReference type="ARBA" id="ARBA00004370"/>
    </source>
</evidence>
<dbReference type="SMART" id="SM00387">
    <property type="entry name" value="HATPase_c"/>
    <property type="match status" value="1"/>
</dbReference>
<evidence type="ECO:0000256" key="1">
    <source>
        <dbReference type="ARBA" id="ARBA00000085"/>
    </source>
</evidence>
<evidence type="ECO:0000256" key="4">
    <source>
        <dbReference type="ARBA" id="ARBA00022553"/>
    </source>
</evidence>
<name>A0A1T4N734_9BACT</name>
<keyword evidence="5" id="KW-0808">Transferase</keyword>
<dbReference type="SMART" id="SM00388">
    <property type="entry name" value="HisKA"/>
    <property type="match status" value="1"/>
</dbReference>
<dbReference type="FunFam" id="1.10.287.130:FF:000001">
    <property type="entry name" value="Two-component sensor histidine kinase"/>
    <property type="match status" value="1"/>
</dbReference>
<dbReference type="Gene3D" id="6.10.340.10">
    <property type="match status" value="1"/>
</dbReference>
<sequence length="454" mass="51200">MAAIRKRLTTVFTVLTAVIVALVSLLVYHFTRRYLEQDFLHRLSVRTGVAAQARFEENDVGISIYNKIREKHLQRLPEEKEYFYDSIPNQNEIPYTQLPADFGQQIAAGKSVRFNKGPIYYVAVPYRHNQALYTVVLSARNEVGERILANLGNNLLLGVLLSVATVLITSLLFSKQILQPITHMINNVKKISASNLHLRLNPKTRRGELFALAQTFNDMLDRLETSFETQSNFVNRASHELRTPLTAIMGEAELALVKERSVADYQSSLRIISHEAAQLGHLINILLELARAGNDEHQPFMREVRLDELVLAVKAELDTIMPNNRVQLSFELLPEDPARITVAGNHGLLKLALSNIVQNACKYSDNKDVTLLLYATDNHCIITVNDRGIGIPENEIRYIFDPFFRASNTADYNGYGVGLPLAQKILRLHRGTITYFSEQGMGTTARISLPFIDS</sequence>
<dbReference type="RefSeq" id="WP_078831102.1">
    <property type="nucleotide sequence ID" value="NZ_FUWH01000004.1"/>
</dbReference>